<reference evidence="3 4" key="1">
    <citation type="journal article" date="2024" name="Plant Biotechnol. J.">
        <title>Dendrobium thyrsiflorum genome and its molecular insights into genes involved in important horticultural traits.</title>
        <authorList>
            <person name="Chen B."/>
            <person name="Wang J.Y."/>
            <person name="Zheng P.J."/>
            <person name="Li K.L."/>
            <person name="Liang Y.M."/>
            <person name="Chen X.F."/>
            <person name="Zhang C."/>
            <person name="Zhao X."/>
            <person name="He X."/>
            <person name="Zhang G.Q."/>
            <person name="Liu Z.J."/>
            <person name="Xu Q."/>
        </authorList>
    </citation>
    <scope>NUCLEOTIDE SEQUENCE [LARGE SCALE GENOMIC DNA]</scope>
    <source>
        <strain evidence="3">GZMU011</strain>
    </source>
</reference>
<dbReference type="SUPFAM" id="SSF53756">
    <property type="entry name" value="UDP-Glycosyltransferase/glycogen phosphorylase"/>
    <property type="match status" value="1"/>
</dbReference>
<keyword evidence="4" id="KW-1185">Reference proteome</keyword>
<organism evidence="3 4">
    <name type="scientific">Dendrobium thyrsiflorum</name>
    <name type="common">Pinecone-like raceme dendrobium</name>
    <name type="synonym">Orchid</name>
    <dbReference type="NCBI Taxonomy" id="117978"/>
    <lineage>
        <taxon>Eukaryota</taxon>
        <taxon>Viridiplantae</taxon>
        <taxon>Streptophyta</taxon>
        <taxon>Embryophyta</taxon>
        <taxon>Tracheophyta</taxon>
        <taxon>Spermatophyta</taxon>
        <taxon>Magnoliopsida</taxon>
        <taxon>Liliopsida</taxon>
        <taxon>Asparagales</taxon>
        <taxon>Orchidaceae</taxon>
        <taxon>Epidendroideae</taxon>
        <taxon>Malaxideae</taxon>
        <taxon>Dendrobiinae</taxon>
        <taxon>Dendrobium</taxon>
    </lineage>
</organism>
<proteinExistence type="inferred from homology"/>
<keyword evidence="2" id="KW-0808">Transferase</keyword>
<accession>A0ABD0U8H8</accession>
<protein>
    <submittedName>
        <fullName evidence="3">Uncharacterized protein</fullName>
    </submittedName>
</protein>
<dbReference type="AlphaFoldDB" id="A0ABD0U8H8"/>
<comment type="caution">
    <text evidence="3">The sequence shown here is derived from an EMBL/GenBank/DDBJ whole genome shotgun (WGS) entry which is preliminary data.</text>
</comment>
<dbReference type="CDD" id="cd03784">
    <property type="entry name" value="GT1_Gtf-like"/>
    <property type="match status" value="1"/>
</dbReference>
<evidence type="ECO:0000256" key="1">
    <source>
        <dbReference type="ARBA" id="ARBA00009995"/>
    </source>
</evidence>
<dbReference type="InterPro" id="IPR002213">
    <property type="entry name" value="UDP_glucos_trans"/>
</dbReference>
<sequence>MGSRVSEKPHAVLVPYPSQGHITPMLKLAKLLHYHGFHITFVNTEFNHHRLFQSQGSLALAGLPDFRFAAIPDGMPPSDLNATQDLQALCSSIQKNFLLRPFLELLERLNKPSSDVPRVTQIVGDGMMSFCIDAGNKLRIPVVAFWTASACGLMGYLHFHVLVQRGIAPLKDESYLSNGYLDKPMDWIPGMKNIRLKDLPYFVRTTDPDDVFFNFLGSSARRVAEAKAIIINTFDELERPVLDALSVLLPPPIYTIGPLNLLSHRFPENPYLKSTGANLWKEEAGCVEWLDGHDPRSVVFVNFGSITVMKNEQLVEFAWGLANSGYNFLWVVRGDLVKGKSRFFRRSL</sequence>
<evidence type="ECO:0000256" key="2">
    <source>
        <dbReference type="ARBA" id="ARBA00022679"/>
    </source>
</evidence>
<dbReference type="PANTHER" id="PTHR11926">
    <property type="entry name" value="GLUCOSYL/GLUCURONOSYL TRANSFERASES"/>
    <property type="match status" value="1"/>
</dbReference>
<dbReference type="FunFam" id="3.40.50.2000:FF:000055">
    <property type="entry name" value="Glycosyltransferase"/>
    <property type="match status" value="1"/>
</dbReference>
<dbReference type="EMBL" id="JANQDX010000017">
    <property type="protein sequence ID" value="KAL0909079.1"/>
    <property type="molecule type" value="Genomic_DNA"/>
</dbReference>
<dbReference type="GO" id="GO:0016740">
    <property type="term" value="F:transferase activity"/>
    <property type="evidence" value="ECO:0007669"/>
    <property type="project" value="UniProtKB-KW"/>
</dbReference>
<dbReference type="Gene3D" id="3.40.50.2000">
    <property type="entry name" value="Glycogen Phosphorylase B"/>
    <property type="match status" value="2"/>
</dbReference>
<name>A0ABD0U8H8_DENTH</name>
<evidence type="ECO:0000313" key="4">
    <source>
        <dbReference type="Proteomes" id="UP001552299"/>
    </source>
</evidence>
<dbReference type="PANTHER" id="PTHR11926:SF774">
    <property type="entry name" value="UDP-GLYCOSYLTRANSFERASE 85A1-RELATED"/>
    <property type="match status" value="1"/>
</dbReference>
<comment type="similarity">
    <text evidence="1">Belongs to the UDP-glycosyltransferase family.</text>
</comment>
<dbReference type="Proteomes" id="UP001552299">
    <property type="component" value="Unassembled WGS sequence"/>
</dbReference>
<evidence type="ECO:0000313" key="3">
    <source>
        <dbReference type="EMBL" id="KAL0909079.1"/>
    </source>
</evidence>
<gene>
    <name evidence="3" type="ORF">M5K25_023603</name>
</gene>